<dbReference type="PANTHER" id="PTHR33969:SF2">
    <property type="entry name" value="SEGREGATION AND CONDENSATION PROTEIN A"/>
    <property type="match status" value="1"/>
</dbReference>
<dbReference type="AlphaFoldDB" id="A0A0H3BIZ1"/>
<dbReference type="Gene3D" id="6.10.250.2410">
    <property type="match status" value="1"/>
</dbReference>
<dbReference type="RefSeq" id="WP_010882136.1">
    <property type="nucleotide sequence ID" value="NC_010741.1"/>
</dbReference>
<protein>
    <recommendedName>
        <fullName evidence="1">Segregation and condensation protein A</fullName>
    </recommendedName>
</protein>
<evidence type="ECO:0000313" key="2">
    <source>
        <dbReference type="EMBL" id="ACD71109.1"/>
    </source>
</evidence>
<dbReference type="PATRIC" id="fig|243276.5.peg.732"/>
<name>A0A0H3BIZ1_TREPS</name>
<gene>
    <name evidence="2" type="ordered locus">TPASS_0691</name>
</gene>
<sequence>MWMDESPVPVQEFKLSQFEGPLDLLLFLIKKNELSIYDIPICEITAQYLQYVDQTVSPDLRGLTEFYAMAAVLLYIKSCMLLPMELDLDGEDIEDPRQSLVEHLIEYQKYKQLCKLMELYECEDMWCVERKKTQHLFLSPAEVPLLHGDVRDLLMLFIRLVRKTPQWIMDLYEEVSVNEKLTLLSELLGVRGRCVFTELIKQPSRADVVCAFVAILEAAKTHLVHISQPEFFGPITLYAREVSPKVQDVCHA</sequence>
<evidence type="ECO:0000313" key="3">
    <source>
        <dbReference type="Proteomes" id="UP000001202"/>
    </source>
</evidence>
<dbReference type="Pfam" id="PF02616">
    <property type="entry name" value="SMC_ScpA"/>
    <property type="match status" value="1"/>
</dbReference>
<dbReference type="InterPro" id="IPR003768">
    <property type="entry name" value="ScpA"/>
</dbReference>
<dbReference type="Gene3D" id="1.10.10.580">
    <property type="entry name" value="Structural maintenance of chromosome 1. Chain E"/>
    <property type="match status" value="1"/>
</dbReference>
<dbReference type="PANTHER" id="PTHR33969">
    <property type="entry name" value="SEGREGATION AND CONDENSATION PROTEIN A"/>
    <property type="match status" value="1"/>
</dbReference>
<reference evidence="2 3" key="1">
    <citation type="journal article" date="2008" name="BMC Microbiol.">
        <title>Complete genome sequence of Treponema pallidum ssp. pallidum strain SS14 determined with oligonucleotide arrays.</title>
        <authorList>
            <person name="Matejkova P."/>
            <person name="Strouhal M."/>
            <person name="Smajs D."/>
            <person name="Norris S.J."/>
            <person name="Palzkill T."/>
            <person name="Petrosino J.F."/>
            <person name="Sodergren E."/>
            <person name="Norton J.E."/>
            <person name="Singh J."/>
            <person name="Richmond T.A."/>
            <person name="Molla M.N."/>
            <person name="Albert T.J."/>
            <person name="Weinstock G.M."/>
        </authorList>
    </citation>
    <scope>NUCLEOTIDE SEQUENCE [LARGE SCALE GENOMIC DNA]</scope>
    <source>
        <strain evidence="2 3">SS14</strain>
    </source>
</reference>
<dbReference type="SMR" id="A0A0H3BIZ1"/>
<dbReference type="EMBL" id="CP000805">
    <property type="protein sequence ID" value="ACD71109.1"/>
    <property type="molecule type" value="Genomic_DNA"/>
</dbReference>
<organism evidence="2 3">
    <name type="scientific">Treponema pallidum subsp. pallidum (strain SS14)</name>
    <dbReference type="NCBI Taxonomy" id="455434"/>
    <lineage>
        <taxon>Bacteria</taxon>
        <taxon>Pseudomonadati</taxon>
        <taxon>Spirochaetota</taxon>
        <taxon>Spirochaetia</taxon>
        <taxon>Spirochaetales</taxon>
        <taxon>Treponemataceae</taxon>
        <taxon>Treponema</taxon>
    </lineage>
</organism>
<dbReference type="InterPro" id="IPR023093">
    <property type="entry name" value="ScpA-like_C"/>
</dbReference>
<dbReference type="Proteomes" id="UP000001202">
    <property type="component" value="Chromosome"/>
</dbReference>
<proteinExistence type="predicted"/>
<evidence type="ECO:0000256" key="1">
    <source>
        <dbReference type="ARBA" id="ARBA00044777"/>
    </source>
</evidence>
<accession>A0A0H3BIZ1</accession>
<dbReference type="GeneID" id="93876460"/>
<dbReference type="KEGG" id="tpp:TPASS_0691"/>